<dbReference type="AlphaFoldDB" id="A0AAV5E5D8"/>
<dbReference type="PROSITE" id="PS00086">
    <property type="entry name" value="CYTOCHROME_P450"/>
    <property type="match status" value="1"/>
</dbReference>
<dbReference type="GO" id="GO:0020037">
    <property type="term" value="F:heme binding"/>
    <property type="evidence" value="ECO:0007669"/>
    <property type="project" value="InterPro"/>
</dbReference>
<keyword evidence="4" id="KW-0812">Transmembrane</keyword>
<protein>
    <submittedName>
        <fullName evidence="13">Uncharacterized protein</fullName>
    </submittedName>
</protein>
<keyword evidence="3 11" id="KW-0349">Heme</keyword>
<organism evidence="13 14">
    <name type="scientific">Eleusine coracana subsp. coracana</name>
    <dbReference type="NCBI Taxonomy" id="191504"/>
    <lineage>
        <taxon>Eukaryota</taxon>
        <taxon>Viridiplantae</taxon>
        <taxon>Streptophyta</taxon>
        <taxon>Embryophyta</taxon>
        <taxon>Tracheophyta</taxon>
        <taxon>Spermatophyta</taxon>
        <taxon>Magnoliopsida</taxon>
        <taxon>Liliopsida</taxon>
        <taxon>Poales</taxon>
        <taxon>Poaceae</taxon>
        <taxon>PACMAD clade</taxon>
        <taxon>Chloridoideae</taxon>
        <taxon>Cynodonteae</taxon>
        <taxon>Eleusininae</taxon>
        <taxon>Eleusine</taxon>
    </lineage>
</organism>
<dbReference type="Gene3D" id="1.10.630.10">
    <property type="entry name" value="Cytochrome P450"/>
    <property type="match status" value="1"/>
</dbReference>
<accession>A0AAV5E5D8</accession>
<proteinExistence type="inferred from homology"/>
<dbReference type="GO" id="GO:0004497">
    <property type="term" value="F:monooxygenase activity"/>
    <property type="evidence" value="ECO:0007669"/>
    <property type="project" value="UniProtKB-KW"/>
</dbReference>
<evidence type="ECO:0000256" key="1">
    <source>
        <dbReference type="ARBA" id="ARBA00004370"/>
    </source>
</evidence>
<dbReference type="SUPFAM" id="SSF48264">
    <property type="entry name" value="Cytochrome P450"/>
    <property type="match status" value="1"/>
</dbReference>
<dbReference type="InterPro" id="IPR001128">
    <property type="entry name" value="Cyt_P450"/>
</dbReference>
<dbReference type="GO" id="GO:0016020">
    <property type="term" value="C:membrane"/>
    <property type="evidence" value="ECO:0007669"/>
    <property type="project" value="UniProtKB-SubCell"/>
</dbReference>
<keyword evidence="14" id="KW-1185">Reference proteome</keyword>
<evidence type="ECO:0000313" key="14">
    <source>
        <dbReference type="Proteomes" id="UP001054889"/>
    </source>
</evidence>
<comment type="subcellular location">
    <subcellularLocation>
        <location evidence="1">Membrane</location>
    </subcellularLocation>
</comment>
<dbReference type="GO" id="GO:0005506">
    <property type="term" value="F:iron ion binding"/>
    <property type="evidence" value="ECO:0007669"/>
    <property type="project" value="InterPro"/>
</dbReference>
<evidence type="ECO:0000256" key="12">
    <source>
        <dbReference type="RuleBase" id="RU000461"/>
    </source>
</evidence>
<dbReference type="GO" id="GO:0016705">
    <property type="term" value="F:oxidoreductase activity, acting on paired donors, with incorporation or reduction of molecular oxygen"/>
    <property type="evidence" value="ECO:0007669"/>
    <property type="project" value="InterPro"/>
</dbReference>
<evidence type="ECO:0000256" key="2">
    <source>
        <dbReference type="ARBA" id="ARBA00010617"/>
    </source>
</evidence>
<comment type="cofactor">
    <cofactor evidence="11">
        <name>heme</name>
        <dbReference type="ChEBI" id="CHEBI:30413"/>
    </cofactor>
</comment>
<dbReference type="InterPro" id="IPR017972">
    <property type="entry name" value="Cyt_P450_CS"/>
</dbReference>
<reference evidence="13" key="1">
    <citation type="journal article" date="2018" name="DNA Res.">
        <title>Multiple hybrid de novo genome assembly of finger millet, an orphan allotetraploid crop.</title>
        <authorList>
            <person name="Hatakeyama M."/>
            <person name="Aluri S."/>
            <person name="Balachadran M.T."/>
            <person name="Sivarajan S.R."/>
            <person name="Patrignani A."/>
            <person name="Gruter S."/>
            <person name="Poveda L."/>
            <person name="Shimizu-Inatsugi R."/>
            <person name="Baeten J."/>
            <person name="Francoijs K.J."/>
            <person name="Nataraja K.N."/>
            <person name="Reddy Y.A.N."/>
            <person name="Phadnis S."/>
            <person name="Ravikumar R.L."/>
            <person name="Schlapbach R."/>
            <person name="Sreeman S.M."/>
            <person name="Shimizu K.K."/>
        </authorList>
    </citation>
    <scope>NUCLEOTIDE SEQUENCE</scope>
</reference>
<keyword evidence="8 11" id="KW-0408">Iron</keyword>
<sequence length="93" mass="10324">MLGKTTNEFRPEEVRHGISRASKDSPAFFPFGWGPRICVGQNFALIEAKLALSNILQHFSFRLSSSYTHAPFPVSTLQPEYGAQIVLSKLTIA</sequence>
<comment type="caution">
    <text evidence="13">The sequence shown here is derived from an EMBL/GenBank/DDBJ whole genome shotgun (WGS) entry which is preliminary data.</text>
</comment>
<dbReference type="InterPro" id="IPR050665">
    <property type="entry name" value="Cytochrome_P450_Monooxygen"/>
</dbReference>
<evidence type="ECO:0000256" key="5">
    <source>
        <dbReference type="ARBA" id="ARBA00022723"/>
    </source>
</evidence>
<reference evidence="13" key="2">
    <citation type="submission" date="2021-12" db="EMBL/GenBank/DDBJ databases">
        <title>Resequencing data analysis of finger millet.</title>
        <authorList>
            <person name="Hatakeyama M."/>
            <person name="Aluri S."/>
            <person name="Balachadran M.T."/>
            <person name="Sivarajan S.R."/>
            <person name="Poveda L."/>
            <person name="Shimizu-Inatsugi R."/>
            <person name="Schlapbach R."/>
            <person name="Sreeman S.M."/>
            <person name="Shimizu K.K."/>
        </authorList>
    </citation>
    <scope>NUCLEOTIDE SEQUENCE</scope>
</reference>
<dbReference type="PRINTS" id="PR00463">
    <property type="entry name" value="EP450I"/>
</dbReference>
<feature type="binding site" description="axial binding residue" evidence="11">
    <location>
        <position position="38"/>
    </location>
    <ligand>
        <name>heme</name>
        <dbReference type="ChEBI" id="CHEBI:30413"/>
    </ligand>
    <ligandPart>
        <name>Fe</name>
        <dbReference type="ChEBI" id="CHEBI:18248"/>
    </ligandPart>
</feature>
<evidence type="ECO:0000256" key="7">
    <source>
        <dbReference type="ARBA" id="ARBA00023002"/>
    </source>
</evidence>
<keyword evidence="7 12" id="KW-0560">Oxidoreductase</keyword>
<evidence type="ECO:0000256" key="6">
    <source>
        <dbReference type="ARBA" id="ARBA00022989"/>
    </source>
</evidence>
<evidence type="ECO:0000256" key="8">
    <source>
        <dbReference type="ARBA" id="ARBA00023004"/>
    </source>
</evidence>
<gene>
    <name evidence="13" type="primary">gb05457</name>
    <name evidence="13" type="ORF">PR202_gb05457</name>
</gene>
<dbReference type="PANTHER" id="PTHR24282">
    <property type="entry name" value="CYTOCHROME P450 FAMILY MEMBER"/>
    <property type="match status" value="1"/>
</dbReference>
<keyword evidence="5 11" id="KW-0479">Metal-binding</keyword>
<evidence type="ECO:0000313" key="13">
    <source>
        <dbReference type="EMBL" id="GJN18309.1"/>
    </source>
</evidence>
<comment type="similarity">
    <text evidence="2 12">Belongs to the cytochrome P450 family.</text>
</comment>
<keyword evidence="9 12" id="KW-0503">Monooxygenase</keyword>
<dbReference type="Pfam" id="PF00067">
    <property type="entry name" value="p450"/>
    <property type="match status" value="1"/>
</dbReference>
<dbReference type="InterPro" id="IPR036396">
    <property type="entry name" value="Cyt_P450_sf"/>
</dbReference>
<evidence type="ECO:0000256" key="9">
    <source>
        <dbReference type="ARBA" id="ARBA00023033"/>
    </source>
</evidence>
<keyword evidence="10" id="KW-0472">Membrane</keyword>
<name>A0AAV5E5D8_ELECO</name>
<dbReference type="InterPro" id="IPR002401">
    <property type="entry name" value="Cyt_P450_E_grp-I"/>
</dbReference>
<evidence type="ECO:0000256" key="10">
    <source>
        <dbReference type="ARBA" id="ARBA00023136"/>
    </source>
</evidence>
<dbReference type="GO" id="GO:0006629">
    <property type="term" value="P:lipid metabolic process"/>
    <property type="evidence" value="ECO:0007669"/>
    <property type="project" value="UniProtKB-ARBA"/>
</dbReference>
<evidence type="ECO:0000256" key="3">
    <source>
        <dbReference type="ARBA" id="ARBA00022617"/>
    </source>
</evidence>
<dbReference type="Proteomes" id="UP001054889">
    <property type="component" value="Unassembled WGS sequence"/>
</dbReference>
<dbReference type="EMBL" id="BQKI01000073">
    <property type="protein sequence ID" value="GJN18309.1"/>
    <property type="molecule type" value="Genomic_DNA"/>
</dbReference>
<evidence type="ECO:0000256" key="11">
    <source>
        <dbReference type="PIRSR" id="PIRSR602401-1"/>
    </source>
</evidence>
<keyword evidence="6" id="KW-1133">Transmembrane helix</keyword>
<evidence type="ECO:0000256" key="4">
    <source>
        <dbReference type="ARBA" id="ARBA00022692"/>
    </source>
</evidence>
<dbReference type="PANTHER" id="PTHR24282:SF106">
    <property type="entry name" value="CYTOCHROME P450 FAMILY 72 SUBFAMILY A POLYPEPTIDE 8"/>
    <property type="match status" value="1"/>
</dbReference>